<proteinExistence type="predicted"/>
<dbReference type="EMBL" id="CP107551">
    <property type="protein sequence ID" value="UYP20244.1"/>
    <property type="molecule type" value="Genomic_DNA"/>
</dbReference>
<gene>
    <name evidence="1" type="ORF">OED52_06845</name>
</gene>
<evidence type="ECO:0000313" key="2">
    <source>
        <dbReference type="Proteomes" id="UP001156484"/>
    </source>
</evidence>
<sequence length="249" mass="26845">MGLDVTGYRAKIGVVVPSTNTVVEHDCALLAPHGVTFHVGRSYVEQPAMDDHETFMGLQKQINDSTAVALRDVMTTQPTHIMMGMSAPTFCNGVAGNEEFRRRVTEQVGGLPVTTGASACRAALEALGVKRIAVFSPYQPVADGWVDQYFGEAGFDVLQVTGLRIPSATAIAEVGPEQIVDVLRRIDGPEVEAIVQVGTNLSMIRVADQAEHWLGKPVIAINAATIWHTLRMAGFDDTWGDAGTLLRHH</sequence>
<protein>
    <submittedName>
        <fullName evidence="1">Arylmalonate decarboxylase</fullName>
    </submittedName>
</protein>
<keyword evidence="2" id="KW-1185">Reference proteome</keyword>
<accession>A0ACD4DJK0</accession>
<evidence type="ECO:0000313" key="1">
    <source>
        <dbReference type="EMBL" id="UYP20244.1"/>
    </source>
</evidence>
<reference evidence="1" key="1">
    <citation type="submission" date="2022-10" db="EMBL/GenBank/DDBJ databases">
        <title>Rhodococcus ferula Z13 complete genome.</title>
        <authorList>
            <person name="Long X."/>
            <person name="Zang M."/>
        </authorList>
    </citation>
    <scope>NUCLEOTIDE SEQUENCE</scope>
    <source>
        <strain evidence="1">Z13</strain>
    </source>
</reference>
<organism evidence="1 2">
    <name type="scientific">Rhodococcus sacchari</name>
    <dbReference type="NCBI Taxonomy" id="2962047"/>
    <lineage>
        <taxon>Bacteria</taxon>
        <taxon>Bacillati</taxon>
        <taxon>Actinomycetota</taxon>
        <taxon>Actinomycetes</taxon>
        <taxon>Mycobacteriales</taxon>
        <taxon>Nocardiaceae</taxon>
        <taxon>Rhodococcus</taxon>
    </lineage>
</organism>
<dbReference type="Proteomes" id="UP001156484">
    <property type="component" value="Chromosome"/>
</dbReference>
<name>A0ACD4DJK0_9NOCA</name>